<dbReference type="Gene3D" id="1.10.150.130">
    <property type="match status" value="1"/>
</dbReference>
<dbReference type="Proteomes" id="UP000612282">
    <property type="component" value="Unassembled WGS sequence"/>
</dbReference>
<dbReference type="InterPro" id="IPR011010">
    <property type="entry name" value="DNA_brk_join_enz"/>
</dbReference>
<protein>
    <submittedName>
        <fullName evidence="2">Uncharacterized protein</fullName>
    </submittedName>
</protein>
<keyword evidence="3" id="KW-1185">Reference proteome</keyword>
<dbReference type="SUPFAM" id="SSF56349">
    <property type="entry name" value="DNA breaking-rejoining enzymes"/>
    <property type="match status" value="1"/>
</dbReference>
<comment type="caution">
    <text evidence="2">The sequence shown here is derived from an EMBL/GenBank/DDBJ whole genome shotgun (WGS) entry which is preliminary data.</text>
</comment>
<proteinExistence type="predicted"/>
<evidence type="ECO:0000313" key="2">
    <source>
        <dbReference type="EMBL" id="GID54150.1"/>
    </source>
</evidence>
<evidence type="ECO:0000313" key="3">
    <source>
        <dbReference type="Proteomes" id="UP000612282"/>
    </source>
</evidence>
<dbReference type="RefSeq" id="WP_239145100.1">
    <property type="nucleotide sequence ID" value="NZ_BAAAQE010000012.1"/>
</dbReference>
<gene>
    <name evidence="2" type="ORF">Aco03nite_025540</name>
</gene>
<organism evidence="2 3">
    <name type="scientific">Actinoplanes couchii</name>
    <dbReference type="NCBI Taxonomy" id="403638"/>
    <lineage>
        <taxon>Bacteria</taxon>
        <taxon>Bacillati</taxon>
        <taxon>Actinomycetota</taxon>
        <taxon>Actinomycetes</taxon>
        <taxon>Micromonosporales</taxon>
        <taxon>Micromonosporaceae</taxon>
        <taxon>Actinoplanes</taxon>
    </lineage>
</organism>
<dbReference type="EMBL" id="BOMG01000038">
    <property type="protein sequence ID" value="GID54150.1"/>
    <property type="molecule type" value="Genomic_DNA"/>
</dbReference>
<evidence type="ECO:0000256" key="1">
    <source>
        <dbReference type="ARBA" id="ARBA00023125"/>
    </source>
</evidence>
<accession>A0ABQ3X6X6</accession>
<keyword evidence="1" id="KW-0238">DNA-binding</keyword>
<reference evidence="2 3" key="1">
    <citation type="submission" date="2021-01" db="EMBL/GenBank/DDBJ databases">
        <title>Whole genome shotgun sequence of Actinoplanes couchii NBRC 106145.</title>
        <authorList>
            <person name="Komaki H."/>
            <person name="Tamura T."/>
        </authorList>
    </citation>
    <scope>NUCLEOTIDE SEQUENCE [LARGE SCALE GENOMIC DNA]</scope>
    <source>
        <strain evidence="2 3">NBRC 106145</strain>
    </source>
</reference>
<dbReference type="InterPro" id="IPR010998">
    <property type="entry name" value="Integrase_recombinase_N"/>
</dbReference>
<name>A0ABQ3X6X6_9ACTN</name>
<sequence>MPAFGDSQLTTIKPREIREWDRNMVGTLGDGTRAVVFAHLKSIIHAAVDDEKIDKNPCLARSVIATARPTQG</sequence>